<dbReference type="InterPro" id="IPR037026">
    <property type="entry name" value="Vgr_OB-fold_dom_sf"/>
</dbReference>
<dbReference type="SUPFAM" id="SSF69349">
    <property type="entry name" value="Phage fibre proteins"/>
    <property type="match status" value="1"/>
</dbReference>
<protein>
    <submittedName>
        <fullName evidence="5">Uncharacterized protein conserved in bacteria</fullName>
    </submittedName>
</protein>
<evidence type="ECO:0000259" key="3">
    <source>
        <dbReference type="Pfam" id="PF04717"/>
    </source>
</evidence>
<dbReference type="NCBIfam" id="TIGR01646">
    <property type="entry name" value="vgr_GE"/>
    <property type="match status" value="1"/>
</dbReference>
<organism evidence="5 6">
    <name type="scientific">Oligella urethralis</name>
    <dbReference type="NCBI Taxonomy" id="90245"/>
    <lineage>
        <taxon>Bacteria</taxon>
        <taxon>Pseudomonadati</taxon>
        <taxon>Pseudomonadota</taxon>
        <taxon>Betaproteobacteria</taxon>
        <taxon>Burkholderiales</taxon>
        <taxon>Alcaligenaceae</taxon>
        <taxon>Oligella</taxon>
    </lineage>
</organism>
<feature type="compositionally biased region" description="Polar residues" evidence="2">
    <location>
        <begin position="552"/>
        <end position="562"/>
    </location>
</feature>
<gene>
    <name evidence="5" type="ORF">NCTC11009_02023</name>
</gene>
<dbReference type="InterPro" id="IPR006531">
    <property type="entry name" value="Gp5/Vgr_OB"/>
</dbReference>
<dbReference type="Gene3D" id="4.10.220.110">
    <property type="match status" value="1"/>
</dbReference>
<evidence type="ECO:0000256" key="2">
    <source>
        <dbReference type="SAM" id="MobiDB-lite"/>
    </source>
</evidence>
<dbReference type="Gene3D" id="2.40.50.230">
    <property type="entry name" value="Gp5 N-terminal domain"/>
    <property type="match status" value="1"/>
</dbReference>
<dbReference type="SUPFAM" id="SSF69255">
    <property type="entry name" value="gp5 N-terminal domain-like"/>
    <property type="match status" value="1"/>
</dbReference>
<accession>A0A2X1UWM6</accession>
<feature type="domain" description="Gp5/Type VI secretion system Vgr C-terminal trimerisation" evidence="4">
    <location>
        <begin position="467"/>
        <end position="570"/>
    </location>
</feature>
<dbReference type="Gene3D" id="3.55.50.10">
    <property type="entry name" value="Baseplate protein-like domains"/>
    <property type="match status" value="1"/>
</dbReference>
<evidence type="ECO:0000256" key="1">
    <source>
        <dbReference type="ARBA" id="ARBA00005558"/>
    </source>
</evidence>
<dbReference type="Proteomes" id="UP000250242">
    <property type="component" value="Unassembled WGS sequence"/>
</dbReference>
<evidence type="ECO:0000313" key="5">
    <source>
        <dbReference type="EMBL" id="SPY08791.1"/>
    </source>
</evidence>
<dbReference type="Pfam" id="PF05954">
    <property type="entry name" value="Phage_GPD"/>
    <property type="match status" value="1"/>
</dbReference>
<feature type="domain" description="Gp5/Type VI secretion system Vgr protein OB-fold" evidence="3">
    <location>
        <begin position="383"/>
        <end position="450"/>
    </location>
</feature>
<dbReference type="Gene3D" id="2.30.110.50">
    <property type="match status" value="1"/>
</dbReference>
<name>A0A2X1UWM6_9BURK</name>
<dbReference type="AlphaFoldDB" id="A0A2X1UWM6"/>
<dbReference type="Pfam" id="PF04717">
    <property type="entry name" value="Phage_base_V"/>
    <property type="match status" value="1"/>
</dbReference>
<dbReference type="InterPro" id="IPR054030">
    <property type="entry name" value="Gp5_Vgr_C"/>
</dbReference>
<sequence length="780" mass="86746">MKKIFKISGSFAEQELLFRSLSGDEAISSLYEFQLQFLSKDIGFDAKALIGEEITLNVEIEGKRRYLSGLVTRVKRIAQETLTERYFIFEASIRPWLWLATQNNHYKIHQKKTIPEIIRETLEDYPFELEFRTSGSYRQWGYCVQYDETDFEFISRLMEHEGLYYWFEHSQAKHRLIIADDRHQHKAVAAYDSMKFYDRRSGLDHEEGHFYQWQPRLSLSPNKYAAVDYNLNKPNVNLSVQKNSSQTHHHGVPLEIYQAIGDYAELEDGERYAAINIEIFEAQRKTVQALSNSPLLSVGELISLERHPDRAQNQQYLITAIHYDLAEAAYATNEEQKAHSKCAVKLIPATVQYRQPKLTPIPYTYGPQTAVVVGPQGESIWTDEYGRVKVKFHWDSAQIDDGDSSCWVRVSSPWAGGGFGGMQIPRVNEEVIVDFLGGHPDRPVIVGRLYNADNMPPVELPANATVSGFHTRTKDGTSDQANSVLFEDALGNELVKMVAQKSMDYFVKNDSSHNVGGSSATNIGGAHHWSYGGMHTKKVGGNAAYQHESGHTLTVSGNSTDTVHQRQRRSYTGPNTETTGGTEQLTVASEPAIHSYDSGYKQNITGVRKDTVAANKHSIFQDAEVVQVAGSTKLTVSGGEMNQNAQSIDVKAGDYSLQSGASITDLSANYSSEAGATETQLSMENSVSAVAQKIETITSCYLGLTVVEGKAAINVVDYSGVKLNANFIEDAHQASKAALMGVQIKVVHKVDDMEKNAGSLIGIDLSKMNLTQLHGIAQKL</sequence>
<dbReference type="InterPro" id="IPR006533">
    <property type="entry name" value="T6SS_Vgr_RhsGE"/>
</dbReference>
<dbReference type="RefSeq" id="WP_113062806.1">
    <property type="nucleotide sequence ID" value="NZ_JAUUOW010000037.1"/>
</dbReference>
<dbReference type="SUPFAM" id="SSF69279">
    <property type="entry name" value="Phage tail proteins"/>
    <property type="match status" value="2"/>
</dbReference>
<evidence type="ECO:0000313" key="6">
    <source>
        <dbReference type="Proteomes" id="UP000250242"/>
    </source>
</evidence>
<dbReference type="EMBL" id="UATH01000001">
    <property type="protein sequence ID" value="SPY08791.1"/>
    <property type="molecule type" value="Genomic_DNA"/>
</dbReference>
<feature type="region of interest" description="Disordered" evidence="2">
    <location>
        <begin position="552"/>
        <end position="582"/>
    </location>
</feature>
<reference evidence="5 6" key="1">
    <citation type="submission" date="2018-06" db="EMBL/GenBank/DDBJ databases">
        <authorList>
            <consortium name="Pathogen Informatics"/>
            <person name="Doyle S."/>
        </authorList>
    </citation>
    <scope>NUCLEOTIDE SEQUENCE [LARGE SCALE GENOMIC DNA]</scope>
    <source>
        <strain evidence="5 6">NCTC11009</strain>
    </source>
</reference>
<dbReference type="NCBIfam" id="TIGR03361">
    <property type="entry name" value="VI_Rhs_Vgr"/>
    <property type="match status" value="1"/>
</dbReference>
<evidence type="ECO:0000259" key="4">
    <source>
        <dbReference type="Pfam" id="PF22178"/>
    </source>
</evidence>
<dbReference type="Pfam" id="PF22178">
    <property type="entry name" value="Gp5_trimer_C"/>
    <property type="match status" value="1"/>
</dbReference>
<comment type="similarity">
    <text evidence="1">Belongs to the VgrG protein family.</text>
</comment>
<dbReference type="InterPro" id="IPR017847">
    <property type="entry name" value="T6SS_RhsGE_Vgr_subset"/>
</dbReference>
<proteinExistence type="inferred from homology"/>